<dbReference type="OrthoDB" id="5243140at2"/>
<keyword evidence="4" id="KW-1185">Reference proteome</keyword>
<feature type="signal peptide" evidence="1">
    <location>
        <begin position="1"/>
        <end position="29"/>
    </location>
</feature>
<organism evidence="3 4">
    <name type="scientific">Streptomyces marianii</name>
    <dbReference type="NCBI Taxonomy" id="1817406"/>
    <lineage>
        <taxon>Bacteria</taxon>
        <taxon>Bacillati</taxon>
        <taxon>Actinomycetota</taxon>
        <taxon>Actinomycetes</taxon>
        <taxon>Kitasatosporales</taxon>
        <taxon>Streptomycetaceae</taxon>
        <taxon>Streptomyces</taxon>
    </lineage>
</organism>
<evidence type="ECO:0000259" key="2">
    <source>
        <dbReference type="Pfam" id="PF13354"/>
    </source>
</evidence>
<dbReference type="RefSeq" id="WP_138057118.1">
    <property type="nucleotide sequence ID" value="NZ_VAWE01000001.1"/>
</dbReference>
<protein>
    <submittedName>
        <fullName evidence="3">Serine hydrolase</fullName>
    </submittedName>
</protein>
<name>A0A5R9EG89_9ACTN</name>
<dbReference type="PANTHER" id="PTHR35333:SF3">
    <property type="entry name" value="BETA-LACTAMASE-TYPE TRANSPEPTIDASE FOLD CONTAINING PROTEIN"/>
    <property type="match status" value="1"/>
</dbReference>
<dbReference type="InterPro" id="IPR012338">
    <property type="entry name" value="Beta-lactam/transpept-like"/>
</dbReference>
<keyword evidence="3" id="KW-0378">Hydrolase</keyword>
<proteinExistence type="predicted"/>
<dbReference type="Gene3D" id="3.40.710.10">
    <property type="entry name" value="DD-peptidase/beta-lactamase superfamily"/>
    <property type="match status" value="1"/>
</dbReference>
<dbReference type="GO" id="GO:0046677">
    <property type="term" value="P:response to antibiotic"/>
    <property type="evidence" value="ECO:0007669"/>
    <property type="project" value="InterPro"/>
</dbReference>
<dbReference type="SUPFAM" id="SSF56601">
    <property type="entry name" value="beta-lactamase/transpeptidase-like"/>
    <property type="match status" value="1"/>
</dbReference>
<evidence type="ECO:0000256" key="1">
    <source>
        <dbReference type="SAM" id="SignalP"/>
    </source>
</evidence>
<dbReference type="Pfam" id="PF13354">
    <property type="entry name" value="Beta-lactamase2"/>
    <property type="match status" value="1"/>
</dbReference>
<accession>A0A5R9EG89</accession>
<dbReference type="EMBL" id="VAWE01000001">
    <property type="protein sequence ID" value="TLQ47839.1"/>
    <property type="molecule type" value="Genomic_DNA"/>
</dbReference>
<reference evidence="3 4" key="1">
    <citation type="submission" date="2019-05" db="EMBL/GenBank/DDBJ databases">
        <title>Streptomyces marianii sp. nov., a novel marine actinomycete from southern coast of India.</title>
        <authorList>
            <person name="Iniyan A.M."/>
            <person name="Wink J."/>
            <person name="Ramprasad E."/>
            <person name="Ramana C.V."/>
            <person name="Bunk B."/>
            <person name="Sproer C."/>
            <person name="Joseph F.-J.R.S."/>
            <person name="Vincent S.G.P."/>
        </authorList>
    </citation>
    <scope>NUCLEOTIDE SEQUENCE [LARGE SCALE GENOMIC DNA]</scope>
    <source>
        <strain evidence="3 4">ICN19</strain>
    </source>
</reference>
<comment type="caution">
    <text evidence="3">The sequence shown here is derived from an EMBL/GenBank/DDBJ whole genome shotgun (WGS) entry which is preliminary data.</text>
</comment>
<evidence type="ECO:0000313" key="4">
    <source>
        <dbReference type="Proteomes" id="UP000305921"/>
    </source>
</evidence>
<dbReference type="PANTHER" id="PTHR35333">
    <property type="entry name" value="BETA-LACTAMASE"/>
    <property type="match status" value="1"/>
</dbReference>
<sequence length="293" mass="30977">MGHIRASRRVLAAAVVAGTAVPVVVGAGAADAIAAAPRVRCSSDKAGLAAKLQRDITTALRGRTAVTAVSLHDRTTNTVCTLRAEQKFDSASTVKVTVLATLLWDVNRQNRHLTTRETELATAMITKSDNDATTALWRQLGVPKVKNFLSAADMTRTVPGSNGHWGLTQITAGDEQKLMDLITGRNSVLSDRARAYALKLMNKVVASQRWGTPAGAPSSAVFHVKNGWLSRATHGWRVHGLGAFTGRGHDYTITVLTHDNKTMAAGVATTEAVARAIHKGLNSTANAVETGTG</sequence>
<dbReference type="Proteomes" id="UP000305921">
    <property type="component" value="Unassembled WGS sequence"/>
</dbReference>
<feature type="chain" id="PRO_5024277761" evidence="1">
    <location>
        <begin position="30"/>
        <end position="293"/>
    </location>
</feature>
<keyword evidence="1" id="KW-0732">Signal</keyword>
<dbReference type="InterPro" id="IPR000871">
    <property type="entry name" value="Beta-lactam_class-A"/>
</dbReference>
<dbReference type="AlphaFoldDB" id="A0A5R9EG89"/>
<dbReference type="InterPro" id="IPR045155">
    <property type="entry name" value="Beta-lactam_cat"/>
</dbReference>
<dbReference type="GO" id="GO:0008800">
    <property type="term" value="F:beta-lactamase activity"/>
    <property type="evidence" value="ECO:0007669"/>
    <property type="project" value="InterPro"/>
</dbReference>
<feature type="domain" description="Beta-lactamase class A catalytic" evidence="2">
    <location>
        <begin position="119"/>
        <end position="257"/>
    </location>
</feature>
<evidence type="ECO:0000313" key="3">
    <source>
        <dbReference type="EMBL" id="TLQ47839.1"/>
    </source>
</evidence>
<gene>
    <name evidence="3" type="ORF">FEF34_37385</name>
</gene>
<dbReference type="GO" id="GO:0030655">
    <property type="term" value="P:beta-lactam antibiotic catabolic process"/>
    <property type="evidence" value="ECO:0007669"/>
    <property type="project" value="InterPro"/>
</dbReference>